<dbReference type="GO" id="GO:0016787">
    <property type="term" value="F:hydrolase activity"/>
    <property type="evidence" value="ECO:0007669"/>
    <property type="project" value="UniProtKB-KW"/>
</dbReference>
<dbReference type="AlphaFoldDB" id="A0A0H2S354"/>
<gene>
    <name evidence="3" type="ORF">SCHPADRAFT_845182</name>
</gene>
<dbReference type="OrthoDB" id="433474at2759"/>
<evidence type="ECO:0000313" key="4">
    <source>
        <dbReference type="Proteomes" id="UP000053477"/>
    </source>
</evidence>
<protein>
    <submittedName>
        <fullName evidence="3">Alpha/beta-hydrolase</fullName>
    </submittedName>
</protein>
<dbReference type="STRING" id="27342.A0A0H2S354"/>
<evidence type="ECO:0000256" key="1">
    <source>
        <dbReference type="ARBA" id="ARBA00022801"/>
    </source>
</evidence>
<reference evidence="3 4" key="1">
    <citation type="submission" date="2015-04" db="EMBL/GenBank/DDBJ databases">
        <title>Complete genome sequence of Schizopora paradoxa KUC8140, a cosmopolitan wood degrader in East Asia.</title>
        <authorList>
            <consortium name="DOE Joint Genome Institute"/>
            <person name="Min B."/>
            <person name="Park H."/>
            <person name="Jang Y."/>
            <person name="Kim J.-J."/>
            <person name="Kim K.H."/>
            <person name="Pangilinan J."/>
            <person name="Lipzen A."/>
            <person name="Riley R."/>
            <person name="Grigoriev I.V."/>
            <person name="Spatafora J.W."/>
            <person name="Choi I.-G."/>
        </authorList>
    </citation>
    <scope>NUCLEOTIDE SEQUENCE [LARGE SCALE GENOMIC DNA]</scope>
    <source>
        <strain evidence="3 4">KUC8140</strain>
    </source>
</reference>
<evidence type="ECO:0000313" key="3">
    <source>
        <dbReference type="EMBL" id="KLO18404.1"/>
    </source>
</evidence>
<dbReference type="Gene3D" id="3.40.50.1820">
    <property type="entry name" value="alpha/beta hydrolase"/>
    <property type="match status" value="1"/>
</dbReference>
<keyword evidence="4" id="KW-1185">Reference proteome</keyword>
<accession>A0A0H2S354</accession>
<keyword evidence="1 3" id="KW-0378">Hydrolase</keyword>
<dbReference type="InterPro" id="IPR050300">
    <property type="entry name" value="GDXG_lipolytic_enzyme"/>
</dbReference>
<proteinExistence type="predicted"/>
<dbReference type="Proteomes" id="UP000053477">
    <property type="component" value="Unassembled WGS sequence"/>
</dbReference>
<dbReference type="EMBL" id="KQ085895">
    <property type="protein sequence ID" value="KLO18404.1"/>
    <property type="molecule type" value="Genomic_DNA"/>
</dbReference>
<feature type="domain" description="BD-FAE-like" evidence="2">
    <location>
        <begin position="53"/>
        <end position="245"/>
    </location>
</feature>
<dbReference type="InterPro" id="IPR049492">
    <property type="entry name" value="BD-FAE-like_dom"/>
</dbReference>
<dbReference type="InterPro" id="IPR029058">
    <property type="entry name" value="AB_hydrolase_fold"/>
</dbReference>
<dbReference type="SUPFAM" id="SSF53474">
    <property type="entry name" value="alpha/beta-Hydrolases"/>
    <property type="match status" value="1"/>
</dbReference>
<dbReference type="Pfam" id="PF20434">
    <property type="entry name" value="BD-FAE"/>
    <property type="match status" value="1"/>
</dbReference>
<dbReference type="InParanoid" id="A0A0H2S354"/>
<sequence length="303" mass="33451">MESLKQIDSTKNEKEKLEISLKAFVPLLQSRRDIIESIKRETFQFGVIERQSLDVYYPNSSTGGTKPPILIFIYGGGLTSGDRVLNQPLDLVYKNCGSFFASRGILTVIPDYRLAPKAVYPEPVEDLRDAFRYVVANLGDAGDVNRVFLTGHSAGGTLLLSLLLSENPRYLENDEVKVHIKGIAPRGAGCECVSDLFPPTLVSVLHNFYEGQETTLSPLGLLKKASPEHLASLPPILIMRSEDEPPYVTNPLNAFIALFENKTGRKLEVHVGEGHCHMSAHMALNSGEGEQWGEDLAIWIKSS</sequence>
<evidence type="ECO:0000259" key="2">
    <source>
        <dbReference type="Pfam" id="PF20434"/>
    </source>
</evidence>
<organism evidence="3 4">
    <name type="scientific">Schizopora paradoxa</name>
    <dbReference type="NCBI Taxonomy" id="27342"/>
    <lineage>
        <taxon>Eukaryota</taxon>
        <taxon>Fungi</taxon>
        <taxon>Dikarya</taxon>
        <taxon>Basidiomycota</taxon>
        <taxon>Agaricomycotina</taxon>
        <taxon>Agaricomycetes</taxon>
        <taxon>Hymenochaetales</taxon>
        <taxon>Schizoporaceae</taxon>
        <taxon>Schizopora</taxon>
    </lineage>
</organism>
<name>A0A0H2S354_9AGAM</name>
<dbReference type="PANTHER" id="PTHR48081">
    <property type="entry name" value="AB HYDROLASE SUPERFAMILY PROTEIN C4A8.06C"/>
    <property type="match status" value="1"/>
</dbReference>